<evidence type="ECO:0000313" key="1">
    <source>
        <dbReference type="EMBL" id="MFC0083134.1"/>
    </source>
</evidence>
<accession>A0ABV6C615</accession>
<feature type="non-terminal residue" evidence="1">
    <location>
        <position position="1"/>
    </location>
</feature>
<sequence>ASRIEPGNRRRVVRALEVTLGSGRPFSSYGPGLTRYPPTPVRLLGLPFEPGVVDRRIAARFATWRQGSLLAEVRALAARPAGLSRTARQAVGYREVLRHLEDGADLEACYEEAERRSRVLARRQWAWFRRDPRIQWLDPADALPALLAAWDAAGADPRAAGRR</sequence>
<comment type="caution">
    <text evidence="1">The sequence shown here is derived from an EMBL/GenBank/DDBJ whole genome shotgun (WGS) entry which is preliminary data.</text>
</comment>
<name>A0ABV6C615_9ACTN</name>
<dbReference type="Proteomes" id="UP001589788">
    <property type="component" value="Unassembled WGS sequence"/>
</dbReference>
<gene>
    <name evidence="1" type="ORF">ACFFRE_13445</name>
</gene>
<dbReference type="EMBL" id="JBHLYQ010000277">
    <property type="protein sequence ID" value="MFC0083134.1"/>
    <property type="molecule type" value="Genomic_DNA"/>
</dbReference>
<organism evidence="1 2">
    <name type="scientific">Aciditerrimonas ferrireducens</name>
    <dbReference type="NCBI Taxonomy" id="667306"/>
    <lineage>
        <taxon>Bacteria</taxon>
        <taxon>Bacillati</taxon>
        <taxon>Actinomycetota</taxon>
        <taxon>Acidimicrobiia</taxon>
        <taxon>Acidimicrobiales</taxon>
        <taxon>Acidimicrobiaceae</taxon>
        <taxon>Aciditerrimonas</taxon>
    </lineage>
</organism>
<dbReference type="Gene3D" id="3.40.50.300">
    <property type="entry name" value="P-loop containing nucleotide triphosphate hydrolases"/>
    <property type="match status" value="1"/>
</dbReference>
<dbReference type="InterPro" id="IPR027417">
    <property type="entry name" value="P-loop_NTPase"/>
</dbReference>
<reference evidence="1 2" key="1">
    <citation type="submission" date="2024-09" db="EMBL/GenBank/DDBJ databases">
        <authorList>
            <person name="Sun Q."/>
            <person name="Mori K."/>
        </authorList>
    </citation>
    <scope>NUCLEOTIDE SEQUENCE [LARGE SCALE GENOMIC DNA]</scope>
    <source>
        <strain evidence="1 2">JCM 15389</strain>
    </source>
</reference>
<dbReference type="Gene3D" id="1.10.20.140">
    <property type="match status" value="1"/>
</dbReference>
<proteinExistence type="predicted"/>
<evidence type="ECO:0000313" key="2">
    <source>
        <dbReference type="Proteomes" id="UP001589788"/>
    </source>
</evidence>
<protein>
    <submittedName>
        <fullName evidence="1">tRNA (Adenosine(37)-N6)-dimethylallyltransferase MiaA</fullName>
    </submittedName>
</protein>
<dbReference type="Pfam" id="PF01715">
    <property type="entry name" value="IPPT"/>
    <property type="match status" value="1"/>
</dbReference>
<keyword evidence="2" id="KW-1185">Reference proteome</keyword>